<evidence type="ECO:0000256" key="1">
    <source>
        <dbReference type="ARBA" id="ARBA00004651"/>
    </source>
</evidence>
<feature type="transmembrane region" description="Helical" evidence="7">
    <location>
        <begin position="187"/>
        <end position="206"/>
    </location>
</feature>
<dbReference type="RefSeq" id="WP_109235389.1">
    <property type="nucleotide sequence ID" value="NZ_BMXZ01000001.1"/>
</dbReference>
<dbReference type="PANTHER" id="PTHR30151">
    <property type="entry name" value="ALKANE SULFONATE ABC TRANSPORTER-RELATED, MEMBRANE SUBUNIT"/>
    <property type="match status" value="1"/>
</dbReference>
<evidence type="ECO:0000313" key="10">
    <source>
        <dbReference type="Proteomes" id="UP000244948"/>
    </source>
</evidence>
<reference evidence="9 10" key="1">
    <citation type="journal article" date="2018" name="Genome Announc.">
        <title>Ignatzschineria cameli sp. nov., isolated from necrotic foot tissue of dromedaries (Camelus dromedarius) and associated maggots (Wohlfahrtia species) in Dubai.</title>
        <authorList>
            <person name="Tsang C.C."/>
            <person name="Tang J.Y."/>
            <person name="Fong J.Y."/>
            <person name="Kinne J."/>
            <person name="Lee H.H."/>
            <person name="Joseph M."/>
            <person name="Jose S."/>
            <person name="Schuster R.K."/>
            <person name="Tang Y."/>
            <person name="Sivakumar S."/>
            <person name="Chen J.H."/>
            <person name="Teng J.L."/>
            <person name="Lau S.K."/>
            <person name="Wernery U."/>
            <person name="Woo P.C."/>
        </authorList>
    </citation>
    <scope>NUCLEOTIDE SEQUENCE [LARGE SCALE GENOMIC DNA]</scope>
    <source>
        <strain evidence="9 10">KCTC 22643</strain>
    </source>
</reference>
<proteinExistence type="inferred from homology"/>
<evidence type="ECO:0000256" key="2">
    <source>
        <dbReference type="ARBA" id="ARBA00022448"/>
    </source>
</evidence>
<organism evidence="9 10">
    <name type="scientific">Ignatzschineria indica</name>
    <dbReference type="NCBI Taxonomy" id="472583"/>
    <lineage>
        <taxon>Bacteria</taxon>
        <taxon>Pseudomonadati</taxon>
        <taxon>Pseudomonadota</taxon>
        <taxon>Gammaproteobacteria</taxon>
        <taxon>Cardiobacteriales</taxon>
        <taxon>Ignatzschineriaceae</taxon>
        <taxon>Ignatzschineria</taxon>
    </lineage>
</organism>
<dbReference type="InterPro" id="IPR000515">
    <property type="entry name" value="MetI-like"/>
</dbReference>
<dbReference type="Pfam" id="PF00528">
    <property type="entry name" value="BPD_transp_1"/>
    <property type="match status" value="1"/>
</dbReference>
<evidence type="ECO:0000256" key="7">
    <source>
        <dbReference type="RuleBase" id="RU363032"/>
    </source>
</evidence>
<comment type="subcellular location">
    <subcellularLocation>
        <location evidence="1 7">Cell membrane</location>
        <topology evidence="1 7">Multi-pass membrane protein</topology>
    </subcellularLocation>
</comment>
<dbReference type="EMBL" id="QEWR01000002">
    <property type="protein sequence ID" value="PWD84185.1"/>
    <property type="molecule type" value="Genomic_DNA"/>
</dbReference>
<feature type="transmembrane region" description="Helical" evidence="7">
    <location>
        <begin position="12"/>
        <end position="33"/>
    </location>
</feature>
<evidence type="ECO:0000256" key="4">
    <source>
        <dbReference type="ARBA" id="ARBA00022692"/>
    </source>
</evidence>
<comment type="caution">
    <text evidence="9">The sequence shown here is derived from an EMBL/GenBank/DDBJ whole genome shotgun (WGS) entry which is preliminary data.</text>
</comment>
<gene>
    <name evidence="9" type="ORF">DC082_01160</name>
</gene>
<dbReference type="AlphaFoldDB" id="A0A2U2ALX9"/>
<keyword evidence="5 7" id="KW-1133">Transmembrane helix</keyword>
<dbReference type="PANTHER" id="PTHR30151:SF25">
    <property type="entry name" value="TAURINE TRANSPORT SYSTEM PERMEASE PROTEIN TAUC"/>
    <property type="match status" value="1"/>
</dbReference>
<dbReference type="PROSITE" id="PS50928">
    <property type="entry name" value="ABC_TM1"/>
    <property type="match status" value="1"/>
</dbReference>
<dbReference type="Proteomes" id="UP000244948">
    <property type="component" value="Unassembled WGS sequence"/>
</dbReference>
<keyword evidence="10" id="KW-1185">Reference proteome</keyword>
<keyword evidence="4 7" id="KW-0812">Transmembrane</keyword>
<accession>A0A2U2ALX9</accession>
<dbReference type="GO" id="GO:0055085">
    <property type="term" value="P:transmembrane transport"/>
    <property type="evidence" value="ECO:0007669"/>
    <property type="project" value="InterPro"/>
</dbReference>
<evidence type="ECO:0000256" key="5">
    <source>
        <dbReference type="ARBA" id="ARBA00022989"/>
    </source>
</evidence>
<dbReference type="InterPro" id="IPR035906">
    <property type="entry name" value="MetI-like_sf"/>
</dbReference>
<evidence type="ECO:0000256" key="3">
    <source>
        <dbReference type="ARBA" id="ARBA00022475"/>
    </source>
</evidence>
<sequence>MKYFSTKTAPFFYTLIGLTLLLLFWSLGISLLAQNIPLAKLLAPTPTFTHLYELLTQNLLTEHIIASLIRVMVSLFFALLIGIPIGIILGHSRLLESLSSAPFQLLRMISPLSWMPIVVMLLGIGNAPIYFLLTFSAIWPIIFSTISGVKSIDPSWLQLGNSLAATKYEMLKNIVFPAIFQSIGNGLRLAIGVVWIVLVPCEMLGVNEGLGYFILDTRDRLAYSELMAAIVLIGIIGWSLDAFARAFISRK</sequence>
<comment type="similarity">
    <text evidence="7">Belongs to the binding-protein-dependent transport system permease family.</text>
</comment>
<feature type="transmembrane region" description="Helical" evidence="7">
    <location>
        <begin position="226"/>
        <end position="248"/>
    </location>
</feature>
<keyword evidence="3" id="KW-1003">Cell membrane</keyword>
<name>A0A2U2ALX9_9GAMM</name>
<keyword evidence="6 7" id="KW-0472">Membrane</keyword>
<feature type="transmembrane region" description="Helical" evidence="7">
    <location>
        <begin position="64"/>
        <end position="89"/>
    </location>
</feature>
<dbReference type="GO" id="GO:0010438">
    <property type="term" value="P:cellular response to sulfur starvation"/>
    <property type="evidence" value="ECO:0007669"/>
    <property type="project" value="TreeGrafter"/>
</dbReference>
<protein>
    <submittedName>
        <fullName evidence="9">ABC transporter permease</fullName>
    </submittedName>
</protein>
<evidence type="ECO:0000313" key="9">
    <source>
        <dbReference type="EMBL" id="PWD84185.1"/>
    </source>
</evidence>
<feature type="domain" description="ABC transmembrane type-1" evidence="8">
    <location>
        <begin position="64"/>
        <end position="244"/>
    </location>
</feature>
<dbReference type="Gene3D" id="1.10.3720.10">
    <property type="entry name" value="MetI-like"/>
    <property type="match status" value="1"/>
</dbReference>
<keyword evidence="2 7" id="KW-0813">Transport</keyword>
<dbReference type="SUPFAM" id="SSF161098">
    <property type="entry name" value="MetI-like"/>
    <property type="match status" value="1"/>
</dbReference>
<evidence type="ECO:0000256" key="6">
    <source>
        <dbReference type="ARBA" id="ARBA00023136"/>
    </source>
</evidence>
<dbReference type="GO" id="GO:0005886">
    <property type="term" value="C:plasma membrane"/>
    <property type="evidence" value="ECO:0007669"/>
    <property type="project" value="UniProtKB-SubCell"/>
</dbReference>
<evidence type="ECO:0000259" key="8">
    <source>
        <dbReference type="PROSITE" id="PS50928"/>
    </source>
</evidence>